<comment type="similarity">
    <text evidence="2 16">Belongs to the glycosyl hydrolase 5 (cellulase A) family.</text>
</comment>
<evidence type="ECO:0000256" key="3">
    <source>
        <dbReference type="ARBA" id="ARBA00022475"/>
    </source>
</evidence>
<comment type="function">
    <text evidence="13">Glucosidase involved in the degradation of cellulosic biomass. Active on lichenan.</text>
</comment>
<keyword evidence="8" id="KW-0472">Membrane</keyword>
<evidence type="ECO:0000256" key="16">
    <source>
        <dbReference type="RuleBase" id="RU361153"/>
    </source>
</evidence>
<reference evidence="18 19" key="1">
    <citation type="journal article" date="2011" name="J. Gen. Appl. Microbiol.">
        <title>Draft genome sequencing of the enigmatic yeast Saitoella complicata.</title>
        <authorList>
            <person name="Nishida H."/>
            <person name="Hamamoto M."/>
            <person name="Sugiyama J."/>
        </authorList>
    </citation>
    <scope>NUCLEOTIDE SEQUENCE [LARGE SCALE GENOMIC DNA]</scope>
    <source>
        <strain evidence="18 19">NRRL Y-17804</strain>
    </source>
</reference>
<sequence length="565" mass="63733">MGFLKKLLHQSPSNHAPASANTSPSSLHSDLSTLRDSIIAGTTQTVGVNLGSLLQYEHWMSANSPVARLLSNLPNGSDIAGKGELQIMRAFPDHRAELERAFAEHRRSMVTEEDFRMMSEYGINSIRVPVNWGIMPIDSGGGVPQEWKDFAPGALEVLDNIINNWAPNYGLTVLLSLHGHKGTHGNNDHACPGGGGVFWDKYPENQQHSIDLASWLANRYKSFPAFLGIGLMNEPCDVNEQVVREYYEKAYKAVRKVSDCLVVIAPMLWQQHPNNGWEDVLSGSRYHNIREEWHPYFCFGDEWAHKSPSDLIGYTDRDLHQQYLNPRGHLKLASEWSCASAQPMSPEQMREFAGNQLEAYREISGFYFWTWRYWDERDNEYVNGWSLKSLLKNGGGEGRWSLGGEACGSTPSVASQSMGTDSTEPRVLAMRHYTRNNGANHPVHLPNQVFTIGITHDTTKTIRNDGMVVLPRPLHEPVVARRCVHVVAIHHWPCRGSRVHMSLFHLILKGCMNRHSQNPFCAGWATYAQYWSYRQLAIAMIHCHPPTSSSLHFVIPIKNGEDFTI</sequence>
<evidence type="ECO:0000256" key="2">
    <source>
        <dbReference type="ARBA" id="ARBA00005641"/>
    </source>
</evidence>
<proteinExistence type="inferred from homology"/>
<keyword evidence="11" id="KW-0961">Cell wall biogenesis/degradation</keyword>
<dbReference type="EMBL" id="BACD03000002">
    <property type="protein sequence ID" value="GAO46054.1"/>
    <property type="molecule type" value="Genomic_DNA"/>
</dbReference>
<dbReference type="STRING" id="698492.A0A0E9N8A0"/>
<evidence type="ECO:0000256" key="9">
    <source>
        <dbReference type="ARBA" id="ARBA00023180"/>
    </source>
</evidence>
<dbReference type="GO" id="GO:0009986">
    <property type="term" value="C:cell surface"/>
    <property type="evidence" value="ECO:0007669"/>
    <property type="project" value="TreeGrafter"/>
</dbReference>
<accession>A0A0E9N8A0</accession>
<organism evidence="18 19">
    <name type="scientific">Saitoella complicata (strain BCRC 22490 / CBS 7301 / JCM 7358 / NBRC 10748 / NRRL Y-17804)</name>
    <dbReference type="NCBI Taxonomy" id="698492"/>
    <lineage>
        <taxon>Eukaryota</taxon>
        <taxon>Fungi</taxon>
        <taxon>Dikarya</taxon>
        <taxon>Ascomycota</taxon>
        <taxon>Taphrinomycotina</taxon>
        <taxon>Taphrinomycotina incertae sedis</taxon>
        <taxon>Saitoella</taxon>
    </lineage>
</organism>
<dbReference type="EC" id="3.2.1.58" evidence="14"/>
<dbReference type="SUPFAM" id="SSF51445">
    <property type="entry name" value="(Trans)glycosidases"/>
    <property type="match status" value="1"/>
</dbReference>
<evidence type="ECO:0000256" key="14">
    <source>
        <dbReference type="ARBA" id="ARBA00038929"/>
    </source>
</evidence>
<dbReference type="GO" id="GO:0005576">
    <property type="term" value="C:extracellular region"/>
    <property type="evidence" value="ECO:0007669"/>
    <property type="project" value="TreeGrafter"/>
</dbReference>
<dbReference type="GO" id="GO:0009251">
    <property type="term" value="P:glucan catabolic process"/>
    <property type="evidence" value="ECO:0007669"/>
    <property type="project" value="TreeGrafter"/>
</dbReference>
<keyword evidence="6" id="KW-0735">Signal-anchor</keyword>
<evidence type="ECO:0000313" key="18">
    <source>
        <dbReference type="EMBL" id="GAO46054.1"/>
    </source>
</evidence>
<keyword evidence="19" id="KW-1185">Reference proteome</keyword>
<dbReference type="PANTHER" id="PTHR31297">
    <property type="entry name" value="GLUCAN ENDO-1,6-BETA-GLUCOSIDASE B"/>
    <property type="match status" value="1"/>
</dbReference>
<dbReference type="InterPro" id="IPR017853">
    <property type="entry name" value="GH"/>
</dbReference>
<dbReference type="InterPro" id="IPR050386">
    <property type="entry name" value="Glycosyl_hydrolase_5"/>
</dbReference>
<evidence type="ECO:0000256" key="8">
    <source>
        <dbReference type="ARBA" id="ARBA00023136"/>
    </source>
</evidence>
<feature type="domain" description="Glycoside hydrolase family 5" evidence="17">
    <location>
        <begin position="110"/>
        <end position="345"/>
    </location>
</feature>
<dbReference type="InterPro" id="IPR001547">
    <property type="entry name" value="Glyco_hydro_5"/>
</dbReference>
<evidence type="ECO:0000256" key="10">
    <source>
        <dbReference type="ARBA" id="ARBA00023295"/>
    </source>
</evidence>
<evidence type="ECO:0000256" key="7">
    <source>
        <dbReference type="ARBA" id="ARBA00022989"/>
    </source>
</evidence>
<evidence type="ECO:0000256" key="5">
    <source>
        <dbReference type="ARBA" id="ARBA00022801"/>
    </source>
</evidence>
<gene>
    <name evidence="18" type="ORF">G7K_0297-t1</name>
</gene>
<comment type="catalytic activity">
    <reaction evidence="12">
        <text>Successive hydrolysis of beta-D-glucose units from the non-reducing ends of (1-&gt;3)-beta-D-glucans, releasing alpha-glucose.</text>
        <dbReference type="EC" id="3.2.1.58"/>
    </reaction>
</comment>
<dbReference type="AlphaFoldDB" id="A0A0E9N8A0"/>
<dbReference type="GO" id="GO:0004338">
    <property type="term" value="F:glucan exo-1,3-beta-glucosidase activity"/>
    <property type="evidence" value="ECO:0007669"/>
    <property type="project" value="UniProtKB-EC"/>
</dbReference>
<evidence type="ECO:0000256" key="15">
    <source>
        <dbReference type="ARBA" id="ARBA00041260"/>
    </source>
</evidence>
<keyword evidence="9" id="KW-0325">Glycoprotein</keyword>
<evidence type="ECO:0000256" key="1">
    <source>
        <dbReference type="ARBA" id="ARBA00004401"/>
    </source>
</evidence>
<name>A0A0E9N8A0_SAICN</name>
<evidence type="ECO:0000259" key="17">
    <source>
        <dbReference type="Pfam" id="PF00150"/>
    </source>
</evidence>
<comment type="caution">
    <text evidence="18">The sequence shown here is derived from an EMBL/GenBank/DDBJ whole genome shotgun (WGS) entry which is preliminary data.</text>
</comment>
<dbReference type="Proteomes" id="UP000033140">
    <property type="component" value="Unassembled WGS sequence"/>
</dbReference>
<reference evidence="18 19" key="2">
    <citation type="journal article" date="2014" name="J. Gen. Appl. Microbiol.">
        <title>The early diverging ascomycetous budding yeast Saitoella complicata has three histone deacetylases belonging to the Clr6, Hos2, and Rpd3 lineages.</title>
        <authorList>
            <person name="Nishida H."/>
            <person name="Matsumoto T."/>
            <person name="Kondo S."/>
            <person name="Hamamoto M."/>
            <person name="Yoshikawa H."/>
        </authorList>
    </citation>
    <scope>NUCLEOTIDE SEQUENCE [LARGE SCALE GENOMIC DNA]</scope>
    <source>
        <strain evidence="18 19">NRRL Y-17804</strain>
    </source>
</reference>
<keyword evidence="5 16" id="KW-0378">Hydrolase</keyword>
<evidence type="ECO:0000256" key="13">
    <source>
        <dbReference type="ARBA" id="ARBA00037126"/>
    </source>
</evidence>
<reference evidence="18 19" key="3">
    <citation type="journal article" date="2015" name="Genome Announc.">
        <title>Draft Genome Sequence of the Archiascomycetous Yeast Saitoella complicata.</title>
        <authorList>
            <person name="Yamauchi K."/>
            <person name="Kondo S."/>
            <person name="Hamamoto M."/>
            <person name="Takahashi Y."/>
            <person name="Ogura Y."/>
            <person name="Hayashi T."/>
            <person name="Nishida H."/>
        </authorList>
    </citation>
    <scope>NUCLEOTIDE SEQUENCE [LARGE SCALE GENOMIC DNA]</scope>
    <source>
        <strain evidence="18 19">NRRL Y-17804</strain>
    </source>
</reference>
<evidence type="ECO:0000313" key="19">
    <source>
        <dbReference type="Proteomes" id="UP000033140"/>
    </source>
</evidence>
<evidence type="ECO:0000256" key="6">
    <source>
        <dbReference type="ARBA" id="ARBA00022968"/>
    </source>
</evidence>
<dbReference type="Pfam" id="PF00150">
    <property type="entry name" value="Cellulase"/>
    <property type="match status" value="1"/>
</dbReference>
<keyword evidence="10 16" id="KW-0326">Glycosidase</keyword>
<dbReference type="PANTHER" id="PTHR31297:SF34">
    <property type="entry name" value="GLUCAN 1,3-BETA-GLUCOSIDASE 2"/>
    <property type="match status" value="1"/>
</dbReference>
<protein>
    <recommendedName>
        <fullName evidence="14">glucan 1,3-beta-glucosidase</fullName>
        <ecNumber evidence="14">3.2.1.58</ecNumber>
    </recommendedName>
    <alternativeName>
        <fullName evidence="15">Exo-1,3-beta-glucanase D</fullName>
    </alternativeName>
</protein>
<keyword evidence="7" id="KW-1133">Transmembrane helix</keyword>
<comment type="subcellular location">
    <subcellularLocation>
        <location evidence="1">Cell membrane</location>
        <topology evidence="1">Single-pass type II membrane protein</topology>
    </subcellularLocation>
</comment>
<evidence type="ECO:0000256" key="4">
    <source>
        <dbReference type="ARBA" id="ARBA00022692"/>
    </source>
</evidence>
<dbReference type="OMA" id="YEKQAGW"/>
<keyword evidence="3" id="KW-1003">Cell membrane</keyword>
<keyword evidence="4" id="KW-0812">Transmembrane</keyword>
<dbReference type="GO" id="GO:0005886">
    <property type="term" value="C:plasma membrane"/>
    <property type="evidence" value="ECO:0007669"/>
    <property type="project" value="UniProtKB-SubCell"/>
</dbReference>
<dbReference type="Gene3D" id="3.20.20.80">
    <property type="entry name" value="Glycosidases"/>
    <property type="match status" value="1"/>
</dbReference>
<evidence type="ECO:0000256" key="12">
    <source>
        <dbReference type="ARBA" id="ARBA00036824"/>
    </source>
</evidence>
<evidence type="ECO:0000256" key="11">
    <source>
        <dbReference type="ARBA" id="ARBA00023316"/>
    </source>
</evidence>
<dbReference type="GO" id="GO:0071555">
    <property type="term" value="P:cell wall organization"/>
    <property type="evidence" value="ECO:0007669"/>
    <property type="project" value="UniProtKB-KW"/>
</dbReference>